<dbReference type="PANTHER" id="PTHR13947:SF37">
    <property type="entry name" value="LD18367P"/>
    <property type="match status" value="1"/>
</dbReference>
<dbReference type="Pfam" id="PF00583">
    <property type="entry name" value="Acetyltransf_1"/>
    <property type="match status" value="1"/>
</dbReference>
<evidence type="ECO:0000313" key="3">
    <source>
        <dbReference type="EMBL" id="APY00407.1"/>
    </source>
</evidence>
<gene>
    <name evidence="3" type="ORF">BWR22_08775</name>
</gene>
<dbReference type="AlphaFoldDB" id="A0AAC9LPC1"/>
<feature type="domain" description="N-acetyltransferase" evidence="2">
    <location>
        <begin position="3"/>
        <end position="154"/>
    </location>
</feature>
<keyword evidence="4" id="KW-1185">Reference proteome</keyword>
<dbReference type="EMBL" id="CP019352">
    <property type="protein sequence ID" value="APY00407.1"/>
    <property type="molecule type" value="Genomic_DNA"/>
</dbReference>
<evidence type="ECO:0000256" key="1">
    <source>
        <dbReference type="ARBA" id="ARBA00022679"/>
    </source>
</evidence>
<dbReference type="CDD" id="cd04301">
    <property type="entry name" value="NAT_SF"/>
    <property type="match status" value="1"/>
</dbReference>
<dbReference type="RefSeq" id="WP_076733313.1">
    <property type="nucleotide sequence ID" value="NZ_CP019352.1"/>
</dbReference>
<protein>
    <submittedName>
        <fullName evidence="3">GNAT family N-acetyltransferase</fullName>
    </submittedName>
</protein>
<reference evidence="3 4" key="1">
    <citation type="submission" date="2017-01" db="EMBL/GenBank/DDBJ databases">
        <title>Complete genome of Lacinutrix venerupis DOK2-8 isolated from seawater in Dokdo.</title>
        <authorList>
            <person name="Chi W.-J."/>
            <person name="Kim J.H."/>
        </authorList>
    </citation>
    <scope>NUCLEOTIDE SEQUENCE [LARGE SCALE GENOMIC DNA]</scope>
    <source>
        <strain evidence="3 4">DOK2-8</strain>
    </source>
</reference>
<dbReference type="Proteomes" id="UP000187506">
    <property type="component" value="Chromosome"/>
</dbReference>
<dbReference type="KEGG" id="lvn:BWR22_08775"/>
<keyword evidence="1" id="KW-0808">Transferase</keyword>
<dbReference type="InterPro" id="IPR016181">
    <property type="entry name" value="Acyl_CoA_acyltransferase"/>
</dbReference>
<organism evidence="3 4">
    <name type="scientific">Lacinutrix venerupis</name>
    <dbReference type="NCBI Taxonomy" id="1486034"/>
    <lineage>
        <taxon>Bacteria</taxon>
        <taxon>Pseudomonadati</taxon>
        <taxon>Bacteroidota</taxon>
        <taxon>Flavobacteriia</taxon>
        <taxon>Flavobacteriales</taxon>
        <taxon>Flavobacteriaceae</taxon>
        <taxon>Lacinutrix</taxon>
    </lineage>
</organism>
<proteinExistence type="predicted"/>
<dbReference type="InterPro" id="IPR000182">
    <property type="entry name" value="GNAT_dom"/>
</dbReference>
<dbReference type="PANTHER" id="PTHR13947">
    <property type="entry name" value="GNAT FAMILY N-ACETYLTRANSFERASE"/>
    <property type="match status" value="1"/>
</dbReference>
<accession>A0AAC9LPC1</accession>
<dbReference type="SUPFAM" id="SSF55729">
    <property type="entry name" value="Acyl-CoA N-acyltransferases (Nat)"/>
    <property type="match status" value="1"/>
</dbReference>
<dbReference type="Gene3D" id="3.40.630.30">
    <property type="match status" value="1"/>
</dbReference>
<dbReference type="PROSITE" id="PS51186">
    <property type="entry name" value="GNAT"/>
    <property type="match status" value="1"/>
</dbReference>
<evidence type="ECO:0000259" key="2">
    <source>
        <dbReference type="PROSITE" id="PS51186"/>
    </source>
</evidence>
<evidence type="ECO:0000313" key="4">
    <source>
        <dbReference type="Proteomes" id="UP000187506"/>
    </source>
</evidence>
<dbReference type="GO" id="GO:0008080">
    <property type="term" value="F:N-acetyltransferase activity"/>
    <property type="evidence" value="ECO:0007669"/>
    <property type="project" value="InterPro"/>
</dbReference>
<name>A0AAC9LPC1_9FLAO</name>
<sequence length="154" mass="18373">MEIKIIPFENKYSKDFYNLNIEWLKKYFYVEPFDEEVLSNPLEYIINKGGYIFCAEVNNIIVGTYALMPLPKQNAFELTKMAVSPNFRGQKIGQKLLQHCIKFAKANNFNRLLLYSSRKLENAIYLYRKFGFKEIEVENNCPYKRCDIKMEYFL</sequence>
<dbReference type="InterPro" id="IPR050769">
    <property type="entry name" value="NAT_camello-type"/>
</dbReference>